<organism evidence="6 7">
    <name type="scientific">Pyrrhoderma noxium</name>
    <dbReference type="NCBI Taxonomy" id="2282107"/>
    <lineage>
        <taxon>Eukaryota</taxon>
        <taxon>Fungi</taxon>
        <taxon>Dikarya</taxon>
        <taxon>Basidiomycota</taxon>
        <taxon>Agaricomycotina</taxon>
        <taxon>Agaricomycetes</taxon>
        <taxon>Hymenochaetales</taxon>
        <taxon>Hymenochaetaceae</taxon>
        <taxon>Pyrrhoderma</taxon>
    </lineage>
</organism>
<name>A0A286UCZ2_9AGAM</name>
<sequence length="362" mass="41084">MLRGGSSLYANVRRYSVRQQALEVFDLLPGCTTVIQINRGMPGTRFTPTHLPTPLTHPHTSPTTLLPIMSRSTTSHSQDHHQAYFGYDEGVESDRSIWGQQAGGPSTLPDSNSVMGTNESHIPQPPNCFMIFRKEMRHLEGSKDEKKRSGYVANLWNRMTEDEKEPWREKARIAKIEHLAKHPGYKRRAKKKPNENKGEGQEMRNRAVSESNKITTQIISVPSYRDQNQDQINEFTQNPTWGYVNVGSSRPVSCSFPPAPMYLPTHISHMYQQELYQHEMFSPSPTSRSHHSSPTDPFSYVLDADGCFVPGPPETTSTSRPQPFPNQDAGNFGNLTNFTPNEGVPRPEEEYDYRRFPMLPPP</sequence>
<dbReference type="EMBL" id="NBII01000007">
    <property type="protein sequence ID" value="PAV17399.1"/>
    <property type="molecule type" value="Genomic_DNA"/>
</dbReference>
<evidence type="ECO:0000256" key="2">
    <source>
        <dbReference type="ARBA" id="ARBA00023163"/>
    </source>
</evidence>
<dbReference type="Proteomes" id="UP000217199">
    <property type="component" value="Unassembled WGS sequence"/>
</dbReference>
<dbReference type="PROSITE" id="PS50118">
    <property type="entry name" value="HMG_BOX_2"/>
    <property type="match status" value="1"/>
</dbReference>
<evidence type="ECO:0000313" key="6">
    <source>
        <dbReference type="EMBL" id="PAV17399.1"/>
    </source>
</evidence>
<dbReference type="SUPFAM" id="SSF47095">
    <property type="entry name" value="HMG-box"/>
    <property type="match status" value="1"/>
</dbReference>
<protein>
    <submittedName>
        <fullName evidence="6">Specific transcriptional repressor</fullName>
    </submittedName>
</protein>
<dbReference type="AlphaFoldDB" id="A0A286UCZ2"/>
<comment type="caution">
    <text evidence="6">The sequence shown here is derived from an EMBL/GenBank/DDBJ whole genome shotgun (WGS) entry which is preliminary data.</text>
</comment>
<feature type="domain" description="HMG box" evidence="5">
    <location>
        <begin position="122"/>
        <end position="186"/>
    </location>
</feature>
<dbReference type="InterPro" id="IPR050140">
    <property type="entry name" value="SRY-related_HMG-box_TF-like"/>
</dbReference>
<feature type="DNA-binding region" description="HMG box" evidence="3">
    <location>
        <begin position="122"/>
        <end position="186"/>
    </location>
</feature>
<evidence type="ECO:0000259" key="5">
    <source>
        <dbReference type="PROSITE" id="PS50118"/>
    </source>
</evidence>
<evidence type="ECO:0000256" key="4">
    <source>
        <dbReference type="SAM" id="MobiDB-lite"/>
    </source>
</evidence>
<dbReference type="InParanoid" id="A0A286UCZ2"/>
<evidence type="ECO:0000256" key="1">
    <source>
        <dbReference type="ARBA" id="ARBA00023125"/>
    </source>
</evidence>
<dbReference type="STRING" id="2282107.A0A286UCZ2"/>
<feature type="compositionally biased region" description="Basic and acidic residues" evidence="4">
    <location>
        <begin position="345"/>
        <end position="355"/>
    </location>
</feature>
<dbReference type="PANTHER" id="PTHR10270:SF161">
    <property type="entry name" value="SEX-DETERMINING REGION Y PROTEIN"/>
    <property type="match status" value="1"/>
</dbReference>
<keyword evidence="7" id="KW-1185">Reference proteome</keyword>
<feature type="region of interest" description="Disordered" evidence="4">
    <location>
        <begin position="184"/>
        <end position="210"/>
    </location>
</feature>
<dbReference type="GO" id="GO:0000978">
    <property type="term" value="F:RNA polymerase II cis-regulatory region sequence-specific DNA binding"/>
    <property type="evidence" value="ECO:0007669"/>
    <property type="project" value="TreeGrafter"/>
</dbReference>
<feature type="region of interest" description="Disordered" evidence="4">
    <location>
        <begin position="302"/>
        <end position="362"/>
    </location>
</feature>
<dbReference type="InterPro" id="IPR036910">
    <property type="entry name" value="HMG_box_dom_sf"/>
</dbReference>
<gene>
    <name evidence="6" type="ORF">PNOK_0746300</name>
</gene>
<reference evidence="6 7" key="1">
    <citation type="journal article" date="2017" name="Mol. Ecol.">
        <title>Comparative and population genomic landscape of Phellinus noxius: A hypervariable fungus causing root rot in trees.</title>
        <authorList>
            <person name="Chung C.L."/>
            <person name="Lee T.J."/>
            <person name="Akiba M."/>
            <person name="Lee H.H."/>
            <person name="Kuo T.H."/>
            <person name="Liu D."/>
            <person name="Ke H.M."/>
            <person name="Yokoi T."/>
            <person name="Roa M.B."/>
            <person name="Lu M.J."/>
            <person name="Chang Y.Y."/>
            <person name="Ann P.J."/>
            <person name="Tsai J.N."/>
            <person name="Chen C.Y."/>
            <person name="Tzean S.S."/>
            <person name="Ota Y."/>
            <person name="Hattori T."/>
            <person name="Sahashi N."/>
            <person name="Liou R.F."/>
            <person name="Kikuchi T."/>
            <person name="Tsai I.J."/>
        </authorList>
    </citation>
    <scope>NUCLEOTIDE SEQUENCE [LARGE SCALE GENOMIC DNA]</scope>
    <source>
        <strain evidence="6 7">FFPRI411160</strain>
    </source>
</reference>
<evidence type="ECO:0000256" key="3">
    <source>
        <dbReference type="PROSITE-ProRule" id="PRU00267"/>
    </source>
</evidence>
<evidence type="ECO:0000313" key="7">
    <source>
        <dbReference type="Proteomes" id="UP000217199"/>
    </source>
</evidence>
<dbReference type="GO" id="GO:0005634">
    <property type="term" value="C:nucleus"/>
    <property type="evidence" value="ECO:0007669"/>
    <property type="project" value="UniProtKB-UniRule"/>
</dbReference>
<feature type="compositionally biased region" description="Basic and acidic residues" evidence="4">
    <location>
        <begin position="192"/>
        <end position="207"/>
    </location>
</feature>
<dbReference type="InterPro" id="IPR009071">
    <property type="entry name" value="HMG_box_dom"/>
</dbReference>
<keyword evidence="2" id="KW-0804">Transcription</keyword>
<keyword evidence="1 3" id="KW-0238">DNA-binding</keyword>
<dbReference type="Pfam" id="PF00505">
    <property type="entry name" value="HMG_box"/>
    <property type="match status" value="1"/>
</dbReference>
<dbReference type="GO" id="GO:0030154">
    <property type="term" value="P:cell differentiation"/>
    <property type="evidence" value="ECO:0007669"/>
    <property type="project" value="TreeGrafter"/>
</dbReference>
<dbReference type="Gene3D" id="1.10.30.10">
    <property type="entry name" value="High mobility group box domain"/>
    <property type="match status" value="1"/>
</dbReference>
<dbReference type="PANTHER" id="PTHR10270">
    <property type="entry name" value="SOX TRANSCRIPTION FACTOR"/>
    <property type="match status" value="1"/>
</dbReference>
<accession>A0A286UCZ2</accession>
<keyword evidence="3" id="KW-0539">Nucleus</keyword>
<dbReference type="SMART" id="SM00398">
    <property type="entry name" value="HMG"/>
    <property type="match status" value="1"/>
</dbReference>
<proteinExistence type="predicted"/>
<dbReference type="CDD" id="cd01389">
    <property type="entry name" value="HMG-box_ROX1-like"/>
    <property type="match status" value="1"/>
</dbReference>
<dbReference type="OrthoDB" id="6247875at2759"/>
<dbReference type="GO" id="GO:0001228">
    <property type="term" value="F:DNA-binding transcription activator activity, RNA polymerase II-specific"/>
    <property type="evidence" value="ECO:0007669"/>
    <property type="project" value="TreeGrafter"/>
</dbReference>